<evidence type="ECO:0000256" key="3">
    <source>
        <dbReference type="RuleBase" id="RU003925"/>
    </source>
</evidence>
<dbReference type="InterPro" id="IPR005225">
    <property type="entry name" value="Small_GTP-bd"/>
</dbReference>
<keyword evidence="1 3" id="KW-0547">Nucleotide-binding</keyword>
<dbReference type="Gene3D" id="3.40.50.300">
    <property type="entry name" value="P-loop containing nucleotide triphosphate hydrolases"/>
    <property type="match status" value="1"/>
</dbReference>
<organism evidence="5 6">
    <name type="scientific">Prorocentrum cordatum</name>
    <dbReference type="NCBI Taxonomy" id="2364126"/>
    <lineage>
        <taxon>Eukaryota</taxon>
        <taxon>Sar</taxon>
        <taxon>Alveolata</taxon>
        <taxon>Dinophyceae</taxon>
        <taxon>Prorocentrales</taxon>
        <taxon>Prorocentraceae</taxon>
        <taxon>Prorocentrum</taxon>
    </lineage>
</organism>
<evidence type="ECO:0000313" key="6">
    <source>
        <dbReference type="Proteomes" id="UP001189429"/>
    </source>
</evidence>
<gene>
    <name evidence="5" type="ORF">PCOR1329_LOCUS21891</name>
</gene>
<dbReference type="SMART" id="SM00177">
    <property type="entry name" value="ARF"/>
    <property type="match status" value="1"/>
</dbReference>
<feature type="region of interest" description="Disordered" evidence="4">
    <location>
        <begin position="239"/>
        <end position="296"/>
    </location>
</feature>
<dbReference type="SUPFAM" id="SSF52540">
    <property type="entry name" value="P-loop containing nucleoside triphosphate hydrolases"/>
    <property type="match status" value="1"/>
</dbReference>
<proteinExistence type="inferred from homology"/>
<reference evidence="5" key="1">
    <citation type="submission" date="2023-10" db="EMBL/GenBank/DDBJ databases">
        <authorList>
            <person name="Chen Y."/>
            <person name="Shah S."/>
            <person name="Dougan E. K."/>
            <person name="Thang M."/>
            <person name="Chan C."/>
        </authorList>
    </citation>
    <scope>NUCLEOTIDE SEQUENCE [LARGE SCALE GENOMIC DNA]</scope>
</reference>
<comment type="similarity">
    <text evidence="3">Belongs to the small GTPase superfamily. Arf family.</text>
</comment>
<name>A0ABN9RLP8_9DINO</name>
<dbReference type="PROSITE" id="PS51417">
    <property type="entry name" value="ARF"/>
    <property type="match status" value="1"/>
</dbReference>
<evidence type="ECO:0000313" key="5">
    <source>
        <dbReference type="EMBL" id="CAK0820077.1"/>
    </source>
</evidence>
<dbReference type="CDD" id="cd00878">
    <property type="entry name" value="Arf_Arl"/>
    <property type="match status" value="1"/>
</dbReference>
<dbReference type="InterPro" id="IPR006689">
    <property type="entry name" value="Small_GTPase_ARF/SAR"/>
</dbReference>
<dbReference type="NCBIfam" id="TIGR00231">
    <property type="entry name" value="small_GTP"/>
    <property type="match status" value="1"/>
</dbReference>
<dbReference type="InterPro" id="IPR024156">
    <property type="entry name" value="Small_GTPase_ARF"/>
</dbReference>
<dbReference type="Pfam" id="PF00025">
    <property type="entry name" value="Arf"/>
    <property type="match status" value="1"/>
</dbReference>
<protein>
    <recommendedName>
        <fullName evidence="7">ADP-ribosylation factor-like protein 6</fullName>
    </recommendedName>
</protein>
<dbReference type="Proteomes" id="UP001189429">
    <property type="component" value="Unassembled WGS sequence"/>
</dbReference>
<dbReference type="SMART" id="SM00178">
    <property type="entry name" value="SAR"/>
    <property type="match status" value="1"/>
</dbReference>
<evidence type="ECO:0000256" key="2">
    <source>
        <dbReference type="ARBA" id="ARBA00023134"/>
    </source>
</evidence>
<evidence type="ECO:0000256" key="1">
    <source>
        <dbReference type="ARBA" id="ARBA00022741"/>
    </source>
</evidence>
<accession>A0ABN9RLP8</accession>
<evidence type="ECO:0000256" key="4">
    <source>
        <dbReference type="SAM" id="MobiDB-lite"/>
    </source>
</evidence>
<sequence>METPEKRAAPSTPEASELASKRMRFKVQLPQQAFMEQLDDYQAFAPMGRGAELLQRLHLRSKGEKRILLLGLDAAGKTTVLQKLAQCSEQSPTASQSVVFNVETVAHRGRSLSMWDVGFAGRDKIRPLLLPFYKGVCGIIFVVDSSSVDRVVPARGELEKILEVDDIRDSPLLIFANKQDMPCSLTSAEVTYALGLKSLNRQWRVQPASAKLGTGLHDGLDWLTSLVFSKGFPVSLPKFPRSGHPPPDGAPTDSCDPCAAPSPARWRRAPGTPRAPQHCLAGWRSPKSGSRYVGLD</sequence>
<keyword evidence="2 3" id="KW-0342">GTP-binding</keyword>
<dbReference type="EMBL" id="CAUYUJ010007247">
    <property type="protein sequence ID" value="CAK0820077.1"/>
    <property type="molecule type" value="Genomic_DNA"/>
</dbReference>
<keyword evidence="6" id="KW-1185">Reference proteome</keyword>
<dbReference type="PRINTS" id="PR00328">
    <property type="entry name" value="SAR1GTPBP"/>
</dbReference>
<comment type="caution">
    <text evidence="5">The sequence shown here is derived from an EMBL/GenBank/DDBJ whole genome shotgun (WGS) entry which is preliminary data.</text>
</comment>
<dbReference type="PANTHER" id="PTHR11711">
    <property type="entry name" value="ADP RIBOSYLATION FACTOR-RELATED"/>
    <property type="match status" value="1"/>
</dbReference>
<dbReference type="InterPro" id="IPR027417">
    <property type="entry name" value="P-loop_NTPase"/>
</dbReference>
<evidence type="ECO:0008006" key="7">
    <source>
        <dbReference type="Google" id="ProtNLM"/>
    </source>
</evidence>